<name>A0A5J4JM86_9BACI</name>
<keyword evidence="6" id="KW-0443">Lipid metabolism</keyword>
<dbReference type="RefSeq" id="WP_151681117.1">
    <property type="nucleotide sequence ID" value="NZ_BKZP01000011.1"/>
</dbReference>
<dbReference type="PANTHER" id="PTHR30309">
    <property type="entry name" value="INNER MEMBRANE PROTEIN YGIH"/>
    <property type="match status" value="1"/>
</dbReference>
<evidence type="ECO:0000256" key="5">
    <source>
        <dbReference type="ARBA" id="ARBA00022989"/>
    </source>
</evidence>
<evidence type="ECO:0000256" key="2">
    <source>
        <dbReference type="ARBA" id="ARBA00022516"/>
    </source>
</evidence>
<reference evidence="11 12" key="1">
    <citation type="submission" date="2019-09" db="EMBL/GenBank/DDBJ databases">
        <title>Draft genome sequence of Bacillus sp. JC-7.</title>
        <authorList>
            <person name="Tanaka N."/>
            <person name="Shiwa Y."/>
            <person name="Fujita N."/>
            <person name="Tanasupawat S."/>
        </authorList>
    </citation>
    <scope>NUCLEOTIDE SEQUENCE [LARGE SCALE GENOMIC DNA]</scope>
    <source>
        <strain evidence="11 12">JC-7</strain>
    </source>
</reference>
<evidence type="ECO:0000256" key="9">
    <source>
        <dbReference type="ARBA" id="ARBA00023264"/>
    </source>
</evidence>
<comment type="caution">
    <text evidence="11">The sequence shown here is derived from an EMBL/GenBank/DDBJ whole genome shotgun (WGS) entry which is preliminary data.</text>
</comment>
<keyword evidence="1" id="KW-1003">Cell membrane</keyword>
<dbReference type="GO" id="GO:0043772">
    <property type="term" value="F:acyl-phosphate glycerol-3-phosphate acyltransferase activity"/>
    <property type="evidence" value="ECO:0007669"/>
    <property type="project" value="InterPro"/>
</dbReference>
<evidence type="ECO:0000313" key="12">
    <source>
        <dbReference type="Proteomes" id="UP000391919"/>
    </source>
</evidence>
<dbReference type="GO" id="GO:0008654">
    <property type="term" value="P:phospholipid biosynthetic process"/>
    <property type="evidence" value="ECO:0007669"/>
    <property type="project" value="UniProtKB-KW"/>
</dbReference>
<gene>
    <name evidence="11" type="ORF">BpJC7_14070</name>
</gene>
<dbReference type="Proteomes" id="UP000391919">
    <property type="component" value="Unassembled WGS sequence"/>
</dbReference>
<evidence type="ECO:0000256" key="10">
    <source>
        <dbReference type="SAM" id="Phobius"/>
    </source>
</evidence>
<feature type="transmembrane region" description="Helical" evidence="10">
    <location>
        <begin position="150"/>
        <end position="166"/>
    </location>
</feature>
<dbReference type="EMBL" id="BKZQ01000015">
    <property type="protein sequence ID" value="GER70104.1"/>
    <property type="molecule type" value="Genomic_DNA"/>
</dbReference>
<protein>
    <submittedName>
        <fullName evidence="11">Membrane protein</fullName>
    </submittedName>
</protein>
<dbReference type="PANTHER" id="PTHR30309:SF1">
    <property type="entry name" value="GLYCEROL-3-PHOSPHATE ACYLTRANSFERASE 1"/>
    <property type="match status" value="1"/>
</dbReference>
<dbReference type="AlphaFoldDB" id="A0A5J4JM86"/>
<feature type="transmembrane region" description="Helical" evidence="10">
    <location>
        <begin position="50"/>
        <end position="70"/>
    </location>
</feature>
<organism evidence="11 12">
    <name type="scientific">Weizmannia acidilactici</name>
    <dbReference type="NCBI Taxonomy" id="2607726"/>
    <lineage>
        <taxon>Bacteria</taxon>
        <taxon>Bacillati</taxon>
        <taxon>Bacillota</taxon>
        <taxon>Bacilli</taxon>
        <taxon>Bacillales</taxon>
        <taxon>Bacillaceae</taxon>
        <taxon>Heyndrickxia</taxon>
    </lineage>
</organism>
<evidence type="ECO:0000256" key="8">
    <source>
        <dbReference type="ARBA" id="ARBA00023209"/>
    </source>
</evidence>
<accession>A0A5J4JM86</accession>
<keyword evidence="4 10" id="KW-0812">Transmembrane</keyword>
<evidence type="ECO:0000256" key="6">
    <source>
        <dbReference type="ARBA" id="ARBA00023098"/>
    </source>
</evidence>
<keyword evidence="3" id="KW-0808">Transferase</keyword>
<evidence type="ECO:0000256" key="4">
    <source>
        <dbReference type="ARBA" id="ARBA00022692"/>
    </source>
</evidence>
<dbReference type="InterPro" id="IPR003811">
    <property type="entry name" value="G3P_acylTferase_PlsY"/>
</dbReference>
<dbReference type="SMART" id="SM01207">
    <property type="entry name" value="G3P_acyltransf"/>
    <property type="match status" value="1"/>
</dbReference>
<proteinExistence type="predicted"/>
<dbReference type="Pfam" id="PF02660">
    <property type="entry name" value="G3P_acyltransf"/>
    <property type="match status" value="1"/>
</dbReference>
<evidence type="ECO:0000313" key="11">
    <source>
        <dbReference type="EMBL" id="GER70104.1"/>
    </source>
</evidence>
<keyword evidence="9" id="KW-1208">Phospholipid metabolism</keyword>
<keyword evidence="2" id="KW-0444">Lipid biosynthesis</keyword>
<evidence type="ECO:0000256" key="7">
    <source>
        <dbReference type="ARBA" id="ARBA00023136"/>
    </source>
</evidence>
<feature type="transmembrane region" description="Helical" evidence="10">
    <location>
        <begin position="117"/>
        <end position="138"/>
    </location>
</feature>
<sequence>MTLLLTVICFLSGSLMFSYWIGFLLEINIRATGDGNPGAANLWKEAGAGYGLLGIALDFGKGYLPVFLIIQSGAVSGYGLVPVALAPVFGHAFSPFLKGNGGKSLAVSFGVWSALTKFRASLTYALILASLYVITKIMKKGKKTTSNEDGIQTTVGFLLLAVYLFWKHYPGFIHWIWLGNFSLLFWKNKHALAEKLKRP</sequence>
<feature type="transmembrane region" description="Helical" evidence="10">
    <location>
        <begin position="77"/>
        <end position="97"/>
    </location>
</feature>
<keyword evidence="8" id="KW-0594">Phospholipid biosynthesis</keyword>
<dbReference type="GO" id="GO:0005886">
    <property type="term" value="C:plasma membrane"/>
    <property type="evidence" value="ECO:0007669"/>
    <property type="project" value="InterPro"/>
</dbReference>
<keyword evidence="7 10" id="KW-0472">Membrane</keyword>
<keyword evidence="5 10" id="KW-1133">Transmembrane helix</keyword>
<evidence type="ECO:0000256" key="3">
    <source>
        <dbReference type="ARBA" id="ARBA00022679"/>
    </source>
</evidence>
<evidence type="ECO:0000256" key="1">
    <source>
        <dbReference type="ARBA" id="ARBA00022475"/>
    </source>
</evidence>
<keyword evidence="12" id="KW-1185">Reference proteome</keyword>